<dbReference type="InterPro" id="IPR036047">
    <property type="entry name" value="F-box-like_dom_sf"/>
</dbReference>
<dbReference type="STRING" id="3775.A0A1Q3DDX0"/>
<dbReference type="InterPro" id="IPR055290">
    <property type="entry name" value="At3g26010-like"/>
</dbReference>
<dbReference type="PANTHER" id="PTHR35546:SF100">
    <property type="entry name" value="F-BOX DOMAIN-CONTAINING PROTEIN"/>
    <property type="match status" value="1"/>
</dbReference>
<accession>A0A1Q3DDX0</accession>
<dbReference type="SUPFAM" id="SSF81383">
    <property type="entry name" value="F-box domain"/>
    <property type="match status" value="1"/>
</dbReference>
<evidence type="ECO:0000313" key="2">
    <source>
        <dbReference type="EMBL" id="GAV90625.1"/>
    </source>
</evidence>
<evidence type="ECO:0000259" key="1">
    <source>
        <dbReference type="Pfam" id="PF24750"/>
    </source>
</evidence>
<evidence type="ECO:0000313" key="3">
    <source>
        <dbReference type="Proteomes" id="UP000187406"/>
    </source>
</evidence>
<name>A0A1Q3DDX0_CEPFO</name>
<dbReference type="PANTHER" id="PTHR35546">
    <property type="entry name" value="F-BOX PROTEIN INTERACTION DOMAIN PROTEIN-RELATED"/>
    <property type="match status" value="1"/>
</dbReference>
<sequence>MDRGKCKFFGNRNKIVMDLNEIIREHALPFLPAKSLFRCTGVCRDWKLQISTPFFAHNQSVSFHDMSGFFSQCQSDPPSFTPLNPMAYGVPDPSLSFLPELVDIIASSNGLLCCQGRTRYNAYYICNPVTKHWKKLPKPTADHGSDPAVVLVFEPSLLSFVAEYKLVCAFPSELDGYEFEIYSSVEGSWRVTGEICFGDRRVVPRSGVHADGIIYWQTMHSGIMAFDLQMERSQLLSHYGHGKSALGAMNRKLCSASIVGSKITIDVLSNPYTNTMQMHSGIKTWETKVLTINLDATEVVLDSSSLLGVLFVNDDVVVFRAGTKLFSYYLKTQRIMHLLAEFAEKKKFVAYVNSLVEI</sequence>
<protein>
    <recommendedName>
        <fullName evidence="1">F-box protein At3g26010-like beta-propeller domain-containing protein</fullName>
    </recommendedName>
</protein>
<dbReference type="Proteomes" id="UP000187406">
    <property type="component" value="Unassembled WGS sequence"/>
</dbReference>
<dbReference type="EMBL" id="BDDD01006445">
    <property type="protein sequence ID" value="GAV90625.1"/>
    <property type="molecule type" value="Genomic_DNA"/>
</dbReference>
<dbReference type="InParanoid" id="A0A1Q3DDX0"/>
<dbReference type="AlphaFoldDB" id="A0A1Q3DDX0"/>
<dbReference type="InterPro" id="IPR056592">
    <property type="entry name" value="Beta-prop_At3g26010-like"/>
</dbReference>
<gene>
    <name evidence="2" type="ORF">CFOL_v3_34033</name>
</gene>
<dbReference type="OrthoDB" id="1916346at2759"/>
<comment type="caution">
    <text evidence="2">The sequence shown here is derived from an EMBL/GenBank/DDBJ whole genome shotgun (WGS) entry which is preliminary data.</text>
</comment>
<dbReference type="FunCoup" id="A0A1Q3DDX0">
    <property type="interactions" value="1014"/>
</dbReference>
<feature type="domain" description="F-box protein At3g26010-like beta-propeller" evidence="1">
    <location>
        <begin position="104"/>
        <end position="235"/>
    </location>
</feature>
<dbReference type="InterPro" id="IPR017451">
    <property type="entry name" value="F-box-assoc_interact_dom"/>
</dbReference>
<keyword evidence="3" id="KW-1185">Reference proteome</keyword>
<proteinExistence type="predicted"/>
<organism evidence="2 3">
    <name type="scientific">Cephalotus follicularis</name>
    <name type="common">Albany pitcher plant</name>
    <dbReference type="NCBI Taxonomy" id="3775"/>
    <lineage>
        <taxon>Eukaryota</taxon>
        <taxon>Viridiplantae</taxon>
        <taxon>Streptophyta</taxon>
        <taxon>Embryophyta</taxon>
        <taxon>Tracheophyta</taxon>
        <taxon>Spermatophyta</taxon>
        <taxon>Magnoliopsida</taxon>
        <taxon>eudicotyledons</taxon>
        <taxon>Gunneridae</taxon>
        <taxon>Pentapetalae</taxon>
        <taxon>rosids</taxon>
        <taxon>fabids</taxon>
        <taxon>Oxalidales</taxon>
        <taxon>Cephalotaceae</taxon>
        <taxon>Cephalotus</taxon>
    </lineage>
</organism>
<dbReference type="Pfam" id="PF24750">
    <property type="entry name" value="b-prop_At3g26010-like"/>
    <property type="match status" value="1"/>
</dbReference>
<dbReference type="NCBIfam" id="TIGR01640">
    <property type="entry name" value="F_box_assoc_1"/>
    <property type="match status" value="1"/>
</dbReference>
<reference evidence="3" key="1">
    <citation type="submission" date="2016-04" db="EMBL/GenBank/DDBJ databases">
        <title>Cephalotus genome sequencing.</title>
        <authorList>
            <person name="Fukushima K."/>
            <person name="Hasebe M."/>
            <person name="Fang X."/>
        </authorList>
    </citation>
    <scope>NUCLEOTIDE SEQUENCE [LARGE SCALE GENOMIC DNA]</scope>
    <source>
        <strain evidence="3">cv. St1</strain>
    </source>
</reference>